<evidence type="ECO:0000259" key="3">
    <source>
        <dbReference type="PROSITE" id="PS51444"/>
    </source>
</evidence>
<evidence type="ECO:0000313" key="4">
    <source>
        <dbReference type="EMBL" id="GFD52829.1"/>
    </source>
</evidence>
<dbReference type="PANTHER" id="PTHR23213:SF177">
    <property type="entry name" value="FORMIN-LIKE PROTEIN 11"/>
    <property type="match status" value="1"/>
</dbReference>
<dbReference type="EMBL" id="BKCJ011786987">
    <property type="protein sequence ID" value="GFD52829.1"/>
    <property type="molecule type" value="Genomic_DNA"/>
</dbReference>
<reference evidence="4" key="1">
    <citation type="journal article" date="2019" name="Sci. Rep.">
        <title>Draft genome of Tanacetum cinerariifolium, the natural source of mosquito coil.</title>
        <authorList>
            <person name="Yamashiro T."/>
            <person name="Shiraishi A."/>
            <person name="Satake H."/>
            <person name="Nakayama K."/>
        </authorList>
    </citation>
    <scope>NUCLEOTIDE SEQUENCE</scope>
</reference>
<feature type="region of interest" description="Disordered" evidence="2">
    <location>
        <begin position="1"/>
        <end position="47"/>
    </location>
</feature>
<dbReference type="InterPro" id="IPR042201">
    <property type="entry name" value="FH2_Formin_sf"/>
</dbReference>
<dbReference type="InterPro" id="IPR027643">
    <property type="entry name" value="Formin-like_plant"/>
</dbReference>
<feature type="non-terminal residue" evidence="4">
    <location>
        <position position="74"/>
    </location>
</feature>
<dbReference type="PROSITE" id="PS51444">
    <property type="entry name" value="FH2"/>
    <property type="match status" value="1"/>
</dbReference>
<dbReference type="GO" id="GO:0045010">
    <property type="term" value="P:actin nucleation"/>
    <property type="evidence" value="ECO:0007669"/>
    <property type="project" value="InterPro"/>
</dbReference>
<dbReference type="PANTHER" id="PTHR23213">
    <property type="entry name" value="FORMIN-RELATED"/>
    <property type="match status" value="1"/>
</dbReference>
<gene>
    <name evidence="4" type="ORF">Tci_924798</name>
</gene>
<dbReference type="Gene3D" id="1.20.58.2220">
    <property type="entry name" value="Formin, FH2 domain"/>
    <property type="match status" value="1"/>
</dbReference>
<feature type="non-terminal residue" evidence="4">
    <location>
        <position position="1"/>
    </location>
</feature>
<organism evidence="4">
    <name type="scientific">Tanacetum cinerariifolium</name>
    <name type="common">Dalmatian daisy</name>
    <name type="synonym">Chrysanthemum cinerariifolium</name>
    <dbReference type="NCBI Taxonomy" id="118510"/>
    <lineage>
        <taxon>Eukaryota</taxon>
        <taxon>Viridiplantae</taxon>
        <taxon>Streptophyta</taxon>
        <taxon>Embryophyta</taxon>
        <taxon>Tracheophyta</taxon>
        <taxon>Spermatophyta</taxon>
        <taxon>Magnoliopsida</taxon>
        <taxon>eudicotyledons</taxon>
        <taxon>Gunneridae</taxon>
        <taxon>Pentapetalae</taxon>
        <taxon>asterids</taxon>
        <taxon>campanulids</taxon>
        <taxon>Asterales</taxon>
        <taxon>Asteraceae</taxon>
        <taxon>Asteroideae</taxon>
        <taxon>Anthemideae</taxon>
        <taxon>Anthemidinae</taxon>
        <taxon>Tanacetum</taxon>
    </lineage>
</organism>
<comment type="similarity">
    <text evidence="1">Belongs to the formin-like family. Class-I subfamily.</text>
</comment>
<name>A0A699X044_TANCI</name>
<protein>
    <submittedName>
        <fullName evidence="4">Formin-like protein 11</fullName>
    </submittedName>
</protein>
<dbReference type="InterPro" id="IPR015425">
    <property type="entry name" value="FH2_Formin"/>
</dbReference>
<feature type="compositionally biased region" description="Pro residues" evidence="2">
    <location>
        <begin position="1"/>
        <end position="31"/>
    </location>
</feature>
<feature type="domain" description="FH2" evidence="3">
    <location>
        <begin position="34"/>
        <end position="74"/>
    </location>
</feature>
<evidence type="ECO:0000256" key="2">
    <source>
        <dbReference type="SAM" id="MobiDB-lite"/>
    </source>
</evidence>
<dbReference type="GO" id="GO:0051015">
    <property type="term" value="F:actin filament binding"/>
    <property type="evidence" value="ECO:0007669"/>
    <property type="project" value="InterPro"/>
</dbReference>
<sequence length="74" mass="8080">PPPPPPFTKGNPPPPPPFTKGNPPPPPPSQSPPVGKDGSPLPKLKPLHWDKVRAAPDRSMVWDKLRTSSFEFDE</sequence>
<accession>A0A699X044</accession>
<proteinExistence type="inferred from homology"/>
<evidence type="ECO:0000256" key="1">
    <source>
        <dbReference type="ARBA" id="ARBA00025793"/>
    </source>
</evidence>
<comment type="caution">
    <text evidence="4">The sequence shown here is derived from an EMBL/GenBank/DDBJ whole genome shotgun (WGS) entry which is preliminary data.</text>
</comment>
<dbReference type="AlphaFoldDB" id="A0A699X044"/>